<dbReference type="PANTHER" id="PTHR11668">
    <property type="entry name" value="SERINE/THREONINE PROTEIN PHOSPHATASE"/>
    <property type="match status" value="1"/>
</dbReference>
<dbReference type="InterPro" id="IPR031675">
    <property type="entry name" value="STPPase_N"/>
</dbReference>
<reference evidence="12" key="1">
    <citation type="submission" date="2016-11" db="UniProtKB">
        <authorList>
            <consortium name="WormBaseParasite"/>
        </authorList>
    </citation>
    <scope>IDENTIFICATION</scope>
    <source>
        <strain evidence="12">pt0022</strain>
    </source>
</reference>
<dbReference type="GO" id="GO:0018991">
    <property type="term" value="P:egg-laying behavior"/>
    <property type="evidence" value="ECO:0007669"/>
    <property type="project" value="UniProtKB-ARBA"/>
</dbReference>
<dbReference type="GO" id="GO:0046872">
    <property type="term" value="F:metal ion binding"/>
    <property type="evidence" value="ECO:0007669"/>
    <property type="project" value="UniProtKB-KW"/>
</dbReference>
<feature type="domain" description="Serine/threonine specific protein phosphatases" evidence="11">
    <location>
        <begin position="118"/>
        <end position="123"/>
    </location>
</feature>
<dbReference type="Pfam" id="PF16891">
    <property type="entry name" value="STPPase_N"/>
    <property type="match status" value="1"/>
</dbReference>
<dbReference type="AlphaFoldDB" id="A0A1I8EZL6"/>
<dbReference type="WBParaSite" id="maker-PairedContig_802-snap-gene-0.14-mRNA-1">
    <property type="protein sequence ID" value="maker-PairedContig_802-snap-gene-0.14-mRNA-1"/>
    <property type="gene ID" value="maker-PairedContig_802-snap-gene-0.14"/>
</dbReference>
<evidence type="ECO:0000256" key="6">
    <source>
        <dbReference type="ARBA" id="ARBA00037818"/>
    </source>
</evidence>
<evidence type="ECO:0000256" key="7">
    <source>
        <dbReference type="ARBA" id="ARBA00047761"/>
    </source>
</evidence>
<dbReference type="GO" id="GO:0004722">
    <property type="term" value="F:protein serine/threonine phosphatase activity"/>
    <property type="evidence" value="ECO:0007669"/>
    <property type="project" value="UniProtKB-EC"/>
</dbReference>
<protein>
    <recommendedName>
        <fullName evidence="10">Serine/threonine-protein phosphatase</fullName>
        <ecNumber evidence="10">3.1.3.16</ecNumber>
    </recommendedName>
</protein>
<proteinExistence type="inferred from homology"/>
<dbReference type="GO" id="GO:0097723">
    <property type="term" value="P:amoeboid sperm motility"/>
    <property type="evidence" value="ECO:0007669"/>
    <property type="project" value="UniProtKB-ARBA"/>
</dbReference>
<dbReference type="STRING" id="6293.A0A1I8EZL6"/>
<evidence type="ECO:0000256" key="5">
    <source>
        <dbReference type="ARBA" id="ARBA00023211"/>
    </source>
</evidence>
<dbReference type="PROSITE" id="PS00125">
    <property type="entry name" value="SER_THR_PHOSPHATASE"/>
    <property type="match status" value="1"/>
</dbReference>
<evidence type="ECO:0000313" key="12">
    <source>
        <dbReference type="WBParaSite" id="maker-PairedContig_802-snap-gene-0.14-mRNA-1"/>
    </source>
</evidence>
<dbReference type="GO" id="GO:0031143">
    <property type="term" value="C:pseudopodium"/>
    <property type="evidence" value="ECO:0007669"/>
    <property type="project" value="UniProtKB-SubCell"/>
</dbReference>
<evidence type="ECO:0000256" key="1">
    <source>
        <dbReference type="ARBA" id="ARBA00008294"/>
    </source>
</evidence>
<comment type="similarity">
    <text evidence="1 10">Belongs to the PPP phosphatase family.</text>
</comment>
<keyword evidence="5" id="KW-0464">Manganese</keyword>
<evidence type="ECO:0000256" key="8">
    <source>
        <dbReference type="ARBA" id="ARBA00048336"/>
    </source>
</evidence>
<organism evidence="12">
    <name type="scientific">Wuchereria bancrofti</name>
    <dbReference type="NCBI Taxonomy" id="6293"/>
    <lineage>
        <taxon>Eukaryota</taxon>
        <taxon>Metazoa</taxon>
        <taxon>Ecdysozoa</taxon>
        <taxon>Nematoda</taxon>
        <taxon>Chromadorea</taxon>
        <taxon>Rhabditida</taxon>
        <taxon>Spirurina</taxon>
        <taxon>Spiruromorpha</taxon>
        <taxon>Filarioidea</taxon>
        <taxon>Onchocercidae</taxon>
        <taxon>Wuchereria</taxon>
    </lineage>
</organism>
<comment type="catalytic activity">
    <reaction evidence="7">
        <text>O-phospho-L-seryl-[protein] + H2O = L-seryl-[protein] + phosphate</text>
        <dbReference type="Rhea" id="RHEA:20629"/>
        <dbReference type="Rhea" id="RHEA-COMP:9863"/>
        <dbReference type="Rhea" id="RHEA-COMP:11604"/>
        <dbReference type="ChEBI" id="CHEBI:15377"/>
        <dbReference type="ChEBI" id="CHEBI:29999"/>
        <dbReference type="ChEBI" id="CHEBI:43474"/>
        <dbReference type="ChEBI" id="CHEBI:83421"/>
        <dbReference type="EC" id="3.1.3.16"/>
    </reaction>
</comment>
<dbReference type="EC" id="3.1.3.16" evidence="10"/>
<dbReference type="GO" id="GO:0007060">
    <property type="term" value="P:male meiosis chromosome segregation"/>
    <property type="evidence" value="ECO:0007669"/>
    <property type="project" value="UniProtKB-ARBA"/>
</dbReference>
<dbReference type="GO" id="GO:0000785">
    <property type="term" value="C:chromatin"/>
    <property type="evidence" value="ECO:0007669"/>
    <property type="project" value="UniProtKB-ARBA"/>
</dbReference>
<dbReference type="InterPro" id="IPR004843">
    <property type="entry name" value="Calcineurin-like_PHP"/>
</dbReference>
<evidence type="ECO:0000256" key="10">
    <source>
        <dbReference type="RuleBase" id="RU004273"/>
    </source>
</evidence>
<dbReference type="GO" id="GO:0031272">
    <property type="term" value="P:regulation of pseudopodium assembly"/>
    <property type="evidence" value="ECO:0007669"/>
    <property type="project" value="UniProtKB-ARBA"/>
</dbReference>
<sequence>MSFDVDNLIDRLLSVGLSGGVALTKCVPEQEIISLLGTARQIFLSQPPLIEIEPPVKVCGDLHGQYADLLRLYNRCGFPPDANYIFLGDYVDRGKQSLETICLQFCYKTKYPENFFLLRGNHECAAINRAYGFYDECNRRYSIRLWQMFQDVFNCLPFCGLIAGKIFCMHGGLSPKLNNWDQLLHIERPIDPPNPSIHIDLLWADPDKWVRGWQQNTRGVSYVFGADVVNAFCQDMNIDLVARAHQVVQDGYEFFANRKLVTIFSAPHYCGEFDNAAAIMTVDDQLLCSFDVLRSTSNPIHNRRSLKKKCKLFSLLSEFVSPFEDFQITCQA</sequence>
<dbReference type="GO" id="GO:0005737">
    <property type="term" value="C:cytoplasm"/>
    <property type="evidence" value="ECO:0007669"/>
    <property type="project" value="TreeGrafter"/>
</dbReference>
<dbReference type="Pfam" id="PF00149">
    <property type="entry name" value="Metallophos"/>
    <property type="match status" value="1"/>
</dbReference>
<dbReference type="Gene3D" id="3.60.21.10">
    <property type="match status" value="1"/>
</dbReference>
<dbReference type="InterPro" id="IPR006186">
    <property type="entry name" value="Ser/Thr-sp_prot-phosphatase"/>
</dbReference>
<dbReference type="PANTHER" id="PTHR11668:SF492">
    <property type="entry name" value="SERINE_THREONINE-PROTEIN PHOSPHATASE PP1-DELTA-RELATED"/>
    <property type="match status" value="1"/>
</dbReference>
<keyword evidence="4" id="KW-0904">Protein phosphatase</keyword>
<comment type="catalytic activity">
    <reaction evidence="8 10">
        <text>O-phospho-L-threonyl-[protein] + H2O = L-threonyl-[protein] + phosphate</text>
        <dbReference type="Rhea" id="RHEA:47004"/>
        <dbReference type="Rhea" id="RHEA-COMP:11060"/>
        <dbReference type="Rhea" id="RHEA-COMP:11605"/>
        <dbReference type="ChEBI" id="CHEBI:15377"/>
        <dbReference type="ChEBI" id="CHEBI:30013"/>
        <dbReference type="ChEBI" id="CHEBI:43474"/>
        <dbReference type="ChEBI" id="CHEBI:61977"/>
        <dbReference type="EC" id="3.1.3.16"/>
    </reaction>
</comment>
<dbReference type="GO" id="GO:0005634">
    <property type="term" value="C:nucleus"/>
    <property type="evidence" value="ECO:0007669"/>
    <property type="project" value="TreeGrafter"/>
</dbReference>
<keyword evidence="3 10" id="KW-0378">Hydrolase</keyword>
<dbReference type="SMART" id="SM00156">
    <property type="entry name" value="PP2Ac"/>
    <property type="match status" value="1"/>
</dbReference>
<evidence type="ECO:0000256" key="9">
    <source>
        <dbReference type="ARBA" id="ARBA00054219"/>
    </source>
</evidence>
<keyword evidence="2" id="KW-0479">Metal-binding</keyword>
<accession>A0A1I8EZL6</accession>
<dbReference type="InterPro" id="IPR029052">
    <property type="entry name" value="Metallo-depent_PP-like"/>
</dbReference>
<dbReference type="FunFam" id="3.60.21.10:FF:000026">
    <property type="entry name" value="Serine/threonine-protein phosphatase"/>
    <property type="match status" value="1"/>
</dbReference>
<evidence type="ECO:0000256" key="2">
    <source>
        <dbReference type="ARBA" id="ARBA00022723"/>
    </source>
</evidence>
<name>A0A1I8EZL6_WUCBA</name>
<dbReference type="InterPro" id="IPR050341">
    <property type="entry name" value="PP1_catalytic_subunit"/>
</dbReference>
<evidence type="ECO:0000259" key="11">
    <source>
        <dbReference type="PROSITE" id="PS00125"/>
    </source>
</evidence>
<comment type="function">
    <text evidence="9">Probable phosphatase which plays a redundant role with gsp-4 in spermatogenesis by regulating sister chromatid segregation during meiosis. In addition, involved in sperm motility by controlling the dynamic disassembly of major sperm proteins (MSP) in the spermatozoan pseudopodium.</text>
</comment>
<dbReference type="SUPFAM" id="SSF56300">
    <property type="entry name" value="Metallo-dependent phosphatases"/>
    <property type="match status" value="1"/>
</dbReference>
<evidence type="ECO:0000256" key="3">
    <source>
        <dbReference type="ARBA" id="ARBA00022801"/>
    </source>
</evidence>
<dbReference type="PRINTS" id="PR00114">
    <property type="entry name" value="STPHPHTASE"/>
</dbReference>
<evidence type="ECO:0000256" key="4">
    <source>
        <dbReference type="ARBA" id="ARBA00022912"/>
    </source>
</evidence>
<comment type="subcellular location">
    <subcellularLocation>
        <location evidence="6">Cell projection</location>
        <location evidence="6">Pseudopodium</location>
    </subcellularLocation>
</comment>